<dbReference type="PANTHER" id="PTHR11693">
    <property type="entry name" value="ATP SYNTHASE GAMMA CHAIN"/>
    <property type="match status" value="1"/>
</dbReference>
<comment type="caution">
    <text evidence="10">The sequence shown here is derived from an EMBL/GenBank/DDBJ whole genome shotgun (WGS) entry which is preliminary data.</text>
</comment>
<dbReference type="CDD" id="cd12151">
    <property type="entry name" value="F1-ATPase_gamma"/>
    <property type="match status" value="1"/>
</dbReference>
<comment type="function">
    <text evidence="1">Produces ATP from ADP in the presence of a proton gradient across the membrane. The gamma chain is believed to be important in regulating ATPase activity and the flow of protons through the CF(0) complex.</text>
</comment>
<evidence type="ECO:0000256" key="8">
    <source>
        <dbReference type="ARBA" id="ARBA00023196"/>
    </source>
</evidence>
<evidence type="ECO:0000256" key="4">
    <source>
        <dbReference type="ARBA" id="ARBA00022448"/>
    </source>
</evidence>
<evidence type="ECO:0000256" key="3">
    <source>
        <dbReference type="ARBA" id="ARBA00007681"/>
    </source>
</evidence>
<dbReference type="PANTHER" id="PTHR11693:SF22">
    <property type="entry name" value="ATP SYNTHASE SUBUNIT GAMMA, MITOCHONDRIAL"/>
    <property type="match status" value="1"/>
</dbReference>
<accession>A0A3D9BV39</accession>
<dbReference type="PRINTS" id="PR00126">
    <property type="entry name" value="ATPASEGAMMA"/>
</dbReference>
<evidence type="ECO:0000313" key="10">
    <source>
        <dbReference type="EMBL" id="REC57369.1"/>
    </source>
</evidence>
<comment type="subcellular location">
    <subcellularLocation>
        <location evidence="2">Membrane</location>
        <topology evidence="2">Peripheral membrane protein</topology>
    </subcellularLocation>
</comment>
<evidence type="ECO:0000256" key="5">
    <source>
        <dbReference type="ARBA" id="ARBA00022781"/>
    </source>
</evidence>
<keyword evidence="7" id="KW-0472">Membrane</keyword>
<keyword evidence="9" id="KW-0066">ATP synthesis</keyword>
<keyword evidence="4" id="KW-0813">Transport</keyword>
<dbReference type="Gene3D" id="1.10.287.80">
    <property type="entry name" value="ATP synthase, gamma subunit, helix hairpin domain"/>
    <property type="match status" value="1"/>
</dbReference>
<reference evidence="10 11" key="1">
    <citation type="journal article" date="2017" name="Int. J. Syst. Evol. Microbiol.">
        <title>Rhodosalinus sediminis gen. nov., sp. nov., isolated from marine saltern.</title>
        <authorList>
            <person name="Guo L.Y."/>
            <person name="Ling S.K."/>
            <person name="Li C.M."/>
            <person name="Chen G.J."/>
            <person name="Du Z.J."/>
        </authorList>
    </citation>
    <scope>NUCLEOTIDE SEQUENCE [LARGE SCALE GENOMIC DNA]</scope>
    <source>
        <strain evidence="10 11">WDN1C137</strain>
    </source>
</reference>
<dbReference type="Proteomes" id="UP000257131">
    <property type="component" value="Unassembled WGS sequence"/>
</dbReference>
<keyword evidence="11" id="KW-1185">Reference proteome</keyword>
<proteinExistence type="inferred from homology"/>
<dbReference type="GO" id="GO:0045259">
    <property type="term" value="C:proton-transporting ATP synthase complex"/>
    <property type="evidence" value="ECO:0007669"/>
    <property type="project" value="UniProtKB-KW"/>
</dbReference>
<evidence type="ECO:0000256" key="9">
    <source>
        <dbReference type="ARBA" id="ARBA00023310"/>
    </source>
</evidence>
<dbReference type="RefSeq" id="WP_115979355.1">
    <property type="nucleotide sequence ID" value="NZ_QOHR01000007.1"/>
</dbReference>
<evidence type="ECO:0000256" key="7">
    <source>
        <dbReference type="ARBA" id="ARBA00023136"/>
    </source>
</evidence>
<evidence type="ECO:0000256" key="1">
    <source>
        <dbReference type="ARBA" id="ARBA00003456"/>
    </source>
</evidence>
<dbReference type="OrthoDB" id="9812769at2"/>
<organism evidence="10 11">
    <name type="scientific">Rhodosalinus sediminis</name>
    <dbReference type="NCBI Taxonomy" id="1940533"/>
    <lineage>
        <taxon>Bacteria</taxon>
        <taxon>Pseudomonadati</taxon>
        <taxon>Pseudomonadota</taxon>
        <taxon>Alphaproteobacteria</taxon>
        <taxon>Rhodobacterales</taxon>
        <taxon>Paracoccaceae</taxon>
        <taxon>Rhodosalinus</taxon>
    </lineage>
</organism>
<dbReference type="SUPFAM" id="SSF52943">
    <property type="entry name" value="ATP synthase (F1-ATPase), gamma subunit"/>
    <property type="match status" value="1"/>
</dbReference>
<evidence type="ECO:0000256" key="6">
    <source>
        <dbReference type="ARBA" id="ARBA00023065"/>
    </source>
</evidence>
<gene>
    <name evidence="10" type="ORF">DRV84_07960</name>
</gene>
<dbReference type="Gene3D" id="3.40.1380.10">
    <property type="match status" value="1"/>
</dbReference>
<comment type="similarity">
    <text evidence="3">Belongs to the ATPase gamma chain family.</text>
</comment>
<dbReference type="AlphaFoldDB" id="A0A3D9BV39"/>
<dbReference type="InterPro" id="IPR000131">
    <property type="entry name" value="ATP_synth_F1_gsu"/>
</dbReference>
<keyword evidence="6" id="KW-0406">Ion transport</keyword>
<name>A0A3D9BV39_9RHOB</name>
<evidence type="ECO:0000256" key="2">
    <source>
        <dbReference type="ARBA" id="ARBA00004170"/>
    </source>
</evidence>
<keyword evidence="5" id="KW-0375">Hydrogen ion transport</keyword>
<dbReference type="InterPro" id="IPR035968">
    <property type="entry name" value="ATP_synth_F1_ATPase_gsu"/>
</dbReference>
<protein>
    <submittedName>
        <fullName evidence="10">F0F1 ATP synthase subunit gamma</fullName>
    </submittedName>
</protein>
<keyword evidence="8" id="KW-0139">CF(1)</keyword>
<dbReference type="EMBL" id="QOHR01000007">
    <property type="protein sequence ID" value="REC57369.1"/>
    <property type="molecule type" value="Genomic_DNA"/>
</dbReference>
<evidence type="ECO:0000313" key="11">
    <source>
        <dbReference type="Proteomes" id="UP000257131"/>
    </source>
</evidence>
<dbReference type="GO" id="GO:0046933">
    <property type="term" value="F:proton-transporting ATP synthase activity, rotational mechanism"/>
    <property type="evidence" value="ECO:0007669"/>
    <property type="project" value="InterPro"/>
</dbReference>
<sequence length="293" mass="32440">METLESLSERLETTDDIRTIVRTMKALSAVSIRQYEAAEAAISDYDETVALGLTALLRARHAQGLPLPRTADPAAREAVIVIGSDRGLCGRYNEIVARHAAARIGPRTEVLAVVGARAAARLEAEGHEIDRLMALPGSVTGMTPMVQRALVEVERWTRARGVGRVSVVHNRREGRARAVPVERTLLPIPEADLRRLRDRDWPGRGLPFFRMEPARLLSWLVRQRTFVVLYRALAEALASEHATRLAAMQSAERNIDARGEELTALYSRKRQETITRELLDVVAGFEAVGGAEE</sequence>
<dbReference type="Pfam" id="PF00231">
    <property type="entry name" value="ATP-synt"/>
    <property type="match status" value="1"/>
</dbReference>